<keyword evidence="5" id="KW-0812">Transmembrane</keyword>
<protein>
    <submittedName>
        <fullName evidence="7">Synapsin IIa</fullName>
    </submittedName>
</protein>
<evidence type="ECO:0000313" key="8">
    <source>
        <dbReference type="Proteomes" id="UP000023152"/>
    </source>
</evidence>
<accession>X6MWY2</accession>
<reference evidence="7 8" key="1">
    <citation type="journal article" date="2013" name="Curr. Biol.">
        <title>The Genome of the Foraminiferan Reticulomyxa filosa.</title>
        <authorList>
            <person name="Glockner G."/>
            <person name="Hulsmann N."/>
            <person name="Schleicher M."/>
            <person name="Noegel A.A."/>
            <person name="Eichinger L."/>
            <person name="Gallinger C."/>
            <person name="Pawlowski J."/>
            <person name="Sierra R."/>
            <person name="Euteneuer U."/>
            <person name="Pillet L."/>
            <person name="Moustafa A."/>
            <person name="Platzer M."/>
            <person name="Groth M."/>
            <person name="Szafranski K."/>
            <person name="Schliwa M."/>
        </authorList>
    </citation>
    <scope>NUCLEOTIDE SEQUENCE [LARGE SCALE GENOMIC DNA]</scope>
</reference>
<comment type="similarity">
    <text evidence="1">Belongs to the synapsin family.</text>
</comment>
<evidence type="ECO:0000256" key="3">
    <source>
        <dbReference type="ARBA" id="ARBA00023018"/>
    </source>
</evidence>
<keyword evidence="3" id="KW-0770">Synapse</keyword>
<evidence type="ECO:0000256" key="5">
    <source>
        <dbReference type="SAM" id="Phobius"/>
    </source>
</evidence>
<dbReference type="Gene3D" id="3.30.470.20">
    <property type="entry name" value="ATP-grasp fold, B domain"/>
    <property type="match status" value="1"/>
</dbReference>
<dbReference type="PANTHER" id="PTHR10841:SF17">
    <property type="entry name" value="SYNAPSIN"/>
    <property type="match status" value="1"/>
</dbReference>
<dbReference type="InterPro" id="IPR020898">
    <property type="entry name" value="Synapsin_ATP-bd_dom"/>
</dbReference>
<comment type="caution">
    <text evidence="7">The sequence shown here is derived from an EMBL/GenBank/DDBJ whole genome shotgun (WGS) entry which is preliminary data.</text>
</comment>
<keyword evidence="2" id="KW-0597">Phosphoprotein</keyword>
<evidence type="ECO:0000256" key="4">
    <source>
        <dbReference type="ARBA" id="ARBA00034103"/>
    </source>
</evidence>
<dbReference type="OrthoDB" id="10249572at2759"/>
<evidence type="ECO:0000256" key="2">
    <source>
        <dbReference type="ARBA" id="ARBA00022553"/>
    </source>
</evidence>
<comment type="subcellular location">
    <subcellularLocation>
        <location evidence="4">Synapse</location>
    </subcellularLocation>
</comment>
<dbReference type="PRINTS" id="PR01368">
    <property type="entry name" value="SYNAPSIN"/>
</dbReference>
<feature type="transmembrane region" description="Helical" evidence="5">
    <location>
        <begin position="189"/>
        <end position="208"/>
    </location>
</feature>
<evidence type="ECO:0000259" key="6">
    <source>
        <dbReference type="Pfam" id="PF02750"/>
    </source>
</evidence>
<gene>
    <name evidence="7" type="ORF">RFI_19324</name>
</gene>
<name>X6MWY2_RETFI</name>
<keyword evidence="5" id="KW-0472">Membrane</keyword>
<keyword evidence="8" id="KW-1185">Reference proteome</keyword>
<dbReference type="PANTHER" id="PTHR10841">
    <property type="entry name" value="SYNAPSIN"/>
    <property type="match status" value="1"/>
</dbReference>
<dbReference type="AlphaFoldDB" id="X6MWY2"/>
<organism evidence="7 8">
    <name type="scientific">Reticulomyxa filosa</name>
    <dbReference type="NCBI Taxonomy" id="46433"/>
    <lineage>
        <taxon>Eukaryota</taxon>
        <taxon>Sar</taxon>
        <taxon>Rhizaria</taxon>
        <taxon>Retaria</taxon>
        <taxon>Foraminifera</taxon>
        <taxon>Monothalamids</taxon>
        <taxon>Reticulomyxidae</taxon>
        <taxon>Reticulomyxa</taxon>
    </lineage>
</organism>
<dbReference type="EMBL" id="ASPP01015685">
    <property type="protein sequence ID" value="ETO17977.1"/>
    <property type="molecule type" value="Genomic_DNA"/>
</dbReference>
<proteinExistence type="inferred from homology"/>
<evidence type="ECO:0000256" key="1">
    <source>
        <dbReference type="ARBA" id="ARBA00008243"/>
    </source>
</evidence>
<evidence type="ECO:0000313" key="7">
    <source>
        <dbReference type="EMBL" id="ETO17977.1"/>
    </source>
</evidence>
<dbReference type="InterPro" id="IPR001359">
    <property type="entry name" value="Synapsin"/>
</dbReference>
<dbReference type="SUPFAM" id="SSF56059">
    <property type="entry name" value="Glutathione synthetase ATP-binding domain-like"/>
    <property type="match status" value="1"/>
</dbReference>
<dbReference type="Proteomes" id="UP000023152">
    <property type="component" value="Unassembled WGS sequence"/>
</dbReference>
<dbReference type="OMA" id="ANGLMWE"/>
<dbReference type="Pfam" id="PF02750">
    <property type="entry name" value="Synapsin_C"/>
    <property type="match status" value="1"/>
</dbReference>
<feature type="domain" description="Synapsin ATP-binding" evidence="6">
    <location>
        <begin position="1"/>
        <end position="139"/>
    </location>
</feature>
<sequence>MGKIKVDNHNQFHDVSTIVALNDNYCTGEPFIDPEYGFRIQKVGPSYCVMKKLFTGSGWKSHFGGAALMGDELTPQYKLWVDECSKLFGGMDILAIDGIHGKNGKDYIIELNCTAIGIMAERWLKDSLVLVDLVIDRLNGIYCKGEGAVVTTTSETTKPPKLLKKNKLKPKPKRKLNRPLMILKKNNHLFFLNQFICYSLCFVNFTLFSGKTRDKK</sequence>
<keyword evidence="5" id="KW-1133">Transmembrane helix</keyword>